<comment type="similarity">
    <text evidence="1 2">Belongs to the heparin-binding growth factors family.</text>
</comment>
<name>A0A6A4TLC6_SCOMX</name>
<dbReference type="InterPro" id="IPR008996">
    <property type="entry name" value="IL1/FGF"/>
</dbReference>
<gene>
    <name evidence="4" type="ORF">F2P81_005008</name>
</gene>
<dbReference type="GO" id="GO:0008083">
    <property type="term" value="F:growth factor activity"/>
    <property type="evidence" value="ECO:0007669"/>
    <property type="project" value="InterPro"/>
</dbReference>
<evidence type="ECO:0000313" key="4">
    <source>
        <dbReference type="EMBL" id="KAF0043671.1"/>
    </source>
</evidence>
<dbReference type="PANTHER" id="PTHR11486">
    <property type="entry name" value="FIBROBLAST GROWTH FACTOR"/>
    <property type="match status" value="1"/>
</dbReference>
<evidence type="ECO:0000256" key="2">
    <source>
        <dbReference type="RuleBase" id="RU049442"/>
    </source>
</evidence>
<reference evidence="4 5" key="1">
    <citation type="submission" date="2019-06" db="EMBL/GenBank/DDBJ databases">
        <title>Draft genomes of female and male turbot (Scophthalmus maximus).</title>
        <authorList>
            <person name="Xu H."/>
            <person name="Xu X.-W."/>
            <person name="Shao C."/>
            <person name="Chen S."/>
        </authorList>
    </citation>
    <scope>NUCLEOTIDE SEQUENCE [LARGE SCALE GENOMIC DNA]</scope>
    <source>
        <strain evidence="4">Ysfricsl-2016a</strain>
        <tissue evidence="4">Blood</tissue>
    </source>
</reference>
<evidence type="ECO:0000256" key="3">
    <source>
        <dbReference type="SAM" id="MobiDB-lite"/>
    </source>
</evidence>
<dbReference type="AlphaFoldDB" id="A0A6A4TLC6"/>
<dbReference type="PRINTS" id="PR00262">
    <property type="entry name" value="IL1HBGF"/>
</dbReference>
<dbReference type="PROSITE" id="PS00247">
    <property type="entry name" value="HBGF_FGF"/>
    <property type="match status" value="1"/>
</dbReference>
<dbReference type="SMART" id="SM00442">
    <property type="entry name" value="FGF"/>
    <property type="match status" value="1"/>
</dbReference>
<evidence type="ECO:0000313" key="5">
    <source>
        <dbReference type="Proteomes" id="UP000438429"/>
    </source>
</evidence>
<sequence>MEELVCGAWAREEESSLLGDRLSTRVFFAVSEHSNHTVQSGHSRLIWDAPSPSCEVIRYIGGLQGRAWLRGPGEKRIFNLVVRSHRTSANFRVAFLARGIMEITAVDVGVVAVKGLFSGRYLAMNDKGRLYASEVFNKECEFVERIHELGYNTYASRHHSTEQQLPPGGSGGNKRRASAKRQWYVSINGKGRPRRGFKTRSTDKAALFLPRVLGNKDHEMVRRLRDSQSAHRHSSHGVGVTPGLLQRVQPPCPPLHETLSLSFIQAPTRCSNAAEQKPQRRPSMQQKIQHEQRFAGCRTFRSPPAPPDWIQSVLPPRHQPGALDTAGPSLRSSRIRGATLRHTKETTLSDIEDQPNVNVRKRSMRGINIEQINVAPALKPVRLSVWE</sequence>
<proteinExistence type="inferred from homology"/>
<evidence type="ECO:0000256" key="1">
    <source>
        <dbReference type="ARBA" id="ARBA00007936"/>
    </source>
</evidence>
<dbReference type="Gene3D" id="2.80.10.50">
    <property type="match status" value="1"/>
</dbReference>
<dbReference type="SUPFAM" id="SSF50353">
    <property type="entry name" value="Cytokine"/>
    <property type="match status" value="1"/>
</dbReference>
<dbReference type="EMBL" id="VEVO01000004">
    <property type="protein sequence ID" value="KAF0043671.1"/>
    <property type="molecule type" value="Genomic_DNA"/>
</dbReference>
<protein>
    <recommendedName>
        <fullName evidence="2">Fibroblast growth factor</fullName>
        <shortName evidence="2">FGF</shortName>
    </recommendedName>
</protein>
<accession>A0A6A4TLC6</accession>
<dbReference type="Pfam" id="PF00167">
    <property type="entry name" value="FGF"/>
    <property type="match status" value="1"/>
</dbReference>
<comment type="caution">
    <text evidence="4">The sequence shown here is derived from an EMBL/GenBank/DDBJ whole genome shotgun (WGS) entry which is preliminary data.</text>
</comment>
<organism evidence="4 5">
    <name type="scientific">Scophthalmus maximus</name>
    <name type="common">Turbot</name>
    <name type="synonym">Psetta maxima</name>
    <dbReference type="NCBI Taxonomy" id="52904"/>
    <lineage>
        <taxon>Eukaryota</taxon>
        <taxon>Metazoa</taxon>
        <taxon>Chordata</taxon>
        <taxon>Craniata</taxon>
        <taxon>Vertebrata</taxon>
        <taxon>Euteleostomi</taxon>
        <taxon>Actinopterygii</taxon>
        <taxon>Neopterygii</taxon>
        <taxon>Teleostei</taxon>
        <taxon>Neoteleostei</taxon>
        <taxon>Acanthomorphata</taxon>
        <taxon>Carangaria</taxon>
        <taxon>Pleuronectiformes</taxon>
        <taxon>Pleuronectoidei</taxon>
        <taxon>Scophthalmidae</taxon>
        <taxon>Scophthalmus</taxon>
    </lineage>
</organism>
<dbReference type="PRINTS" id="PR00263">
    <property type="entry name" value="HBGFFGF"/>
</dbReference>
<feature type="region of interest" description="Disordered" evidence="3">
    <location>
        <begin position="157"/>
        <end position="179"/>
    </location>
</feature>
<dbReference type="InterPro" id="IPR002209">
    <property type="entry name" value="Fibroblast_GF_fam"/>
</dbReference>
<dbReference type="Proteomes" id="UP000438429">
    <property type="component" value="Unassembled WGS sequence"/>
</dbReference>